<dbReference type="PATRIC" id="fig|1339352.3.peg.4022"/>
<dbReference type="InterPro" id="IPR000836">
    <property type="entry name" value="PRTase_dom"/>
</dbReference>
<dbReference type="CDD" id="cd06223">
    <property type="entry name" value="PRTases_typeI"/>
    <property type="match status" value="1"/>
</dbReference>
<proteinExistence type="predicted"/>
<evidence type="ECO:0000313" key="1">
    <source>
        <dbReference type="EMBL" id="KDS44346.1"/>
    </source>
</evidence>
<keyword evidence="1" id="KW-0808">Transferase</keyword>
<sequence>MIKCFGSEVKNIVFACIPASSAAKNEIRYKEFAAMVCRLTGAINAYDHIHVEGERLAVHEKFDQKKLQLVQVIEFDKEFFKGKKVLCFDDILTKGFSYARFALQLEKLGAEILGGFFIGKTQFQM</sequence>
<keyword evidence="1" id="KW-0418">Kinase</keyword>
<reference evidence="1 2" key="1">
    <citation type="submission" date="2014-04" db="EMBL/GenBank/DDBJ databases">
        <authorList>
            <person name="Sears C."/>
            <person name="Carroll K."/>
            <person name="Sack B.R."/>
            <person name="Qadri F."/>
            <person name="Myers L.L."/>
            <person name="Chung G.-T."/>
            <person name="Escheverria P."/>
            <person name="Fraser C.M."/>
            <person name="Sadzewicz L."/>
            <person name="Shefchek K.A."/>
            <person name="Tallon L."/>
            <person name="Das S.P."/>
            <person name="Daugherty S."/>
            <person name="Mongodin E.F."/>
        </authorList>
    </citation>
    <scope>NUCLEOTIDE SEQUENCE [LARGE SCALE GENOMIC DNA]</scope>
    <source>
        <strain evidence="1 2">3975 RP4</strain>
    </source>
</reference>
<dbReference type="AlphaFoldDB" id="A0A069S563"/>
<dbReference type="Gene3D" id="3.40.50.2020">
    <property type="match status" value="1"/>
</dbReference>
<accession>A0A069S563</accession>
<organism evidence="1 2">
    <name type="scientific">Phocaeicola vulgatus str. 3975 RP4</name>
    <dbReference type="NCBI Taxonomy" id="1339352"/>
    <lineage>
        <taxon>Bacteria</taxon>
        <taxon>Pseudomonadati</taxon>
        <taxon>Bacteroidota</taxon>
        <taxon>Bacteroidia</taxon>
        <taxon>Bacteroidales</taxon>
        <taxon>Bacteroidaceae</taxon>
        <taxon>Phocaeicola</taxon>
    </lineage>
</organism>
<evidence type="ECO:0000313" key="2">
    <source>
        <dbReference type="Proteomes" id="UP000027661"/>
    </source>
</evidence>
<gene>
    <name evidence="1" type="ORF">M099_4290</name>
</gene>
<dbReference type="InterPro" id="IPR029057">
    <property type="entry name" value="PRTase-like"/>
</dbReference>
<dbReference type="Proteomes" id="UP000027661">
    <property type="component" value="Unassembled WGS sequence"/>
</dbReference>
<dbReference type="SUPFAM" id="SSF53271">
    <property type="entry name" value="PRTase-like"/>
    <property type="match status" value="1"/>
</dbReference>
<dbReference type="EMBL" id="JNHM01000164">
    <property type="protein sequence ID" value="KDS44346.1"/>
    <property type="molecule type" value="Genomic_DNA"/>
</dbReference>
<name>A0A069S563_PHOVU</name>
<dbReference type="GO" id="GO:0016301">
    <property type="term" value="F:kinase activity"/>
    <property type="evidence" value="ECO:0007669"/>
    <property type="project" value="UniProtKB-KW"/>
</dbReference>
<comment type="caution">
    <text evidence="1">The sequence shown here is derived from an EMBL/GenBank/DDBJ whole genome shotgun (WGS) entry which is preliminary data.</text>
</comment>
<protein>
    <submittedName>
        <fullName evidence="1">Putative ribose phosphate pyrophosphokinase</fullName>
    </submittedName>
</protein>